<evidence type="ECO:0000256" key="1">
    <source>
        <dbReference type="ARBA" id="ARBA00022801"/>
    </source>
</evidence>
<evidence type="ECO:0000256" key="2">
    <source>
        <dbReference type="HAMAP-Rule" id="MF_01527"/>
    </source>
</evidence>
<accession>A0ABT6IF98</accession>
<dbReference type="PANTHER" id="PTHR36445:SF1">
    <property type="entry name" value="GTP CYCLOHYDROLASE MPTA"/>
    <property type="match status" value="1"/>
</dbReference>
<protein>
    <recommendedName>
        <fullName evidence="2">GTP cyclohydrolase FolE2</fullName>
        <ecNumber evidence="2">3.5.4.16</ecNumber>
    </recommendedName>
</protein>
<dbReference type="Gene3D" id="3.10.270.10">
    <property type="entry name" value="Urate Oxidase"/>
    <property type="match status" value="1"/>
</dbReference>
<organism evidence="3 4">
    <name type="scientific">Pseudomonas flavocrustae</name>
    <dbReference type="NCBI Taxonomy" id="2991719"/>
    <lineage>
        <taxon>Bacteria</taxon>
        <taxon>Pseudomonadati</taxon>
        <taxon>Pseudomonadota</taxon>
        <taxon>Gammaproteobacteria</taxon>
        <taxon>Pseudomonadales</taxon>
        <taxon>Pseudomonadaceae</taxon>
        <taxon>Pseudomonas</taxon>
    </lineage>
</organism>
<dbReference type="InterPro" id="IPR022838">
    <property type="entry name" value="GTP_cyclohydrolase_FolE2"/>
</dbReference>
<evidence type="ECO:0000313" key="4">
    <source>
        <dbReference type="Proteomes" id="UP001157461"/>
    </source>
</evidence>
<proteinExistence type="inferred from homology"/>
<sequence length="301" mass="32830">MNAILPDVSLSETAELPAALDWVGMQGIDLPIRLGKDELGRLLPASADVQVDLPTATAKGIHMSRLYQLLDRLSGEALLTPERLRLLLSDIVASHRSCDSRAARLRLDFALLIRRPALMTTGLSGWKRYPVRMEASWVAGVFQLSVRVEILYASTCPCSAALSRQLIERAFLAEHGAATPLDPATVAHWLRRHASLATPHSQRSLARVRISLPADAADFGLLPLIDQCEQALGTPVQTAVKRADEQAFAALNGSNLMFVEDAARRLLVALRDSHQDVSIQVRHLESLHPHDASAWASSSPT</sequence>
<dbReference type="PANTHER" id="PTHR36445">
    <property type="entry name" value="GTP CYCLOHYDROLASE MPTA"/>
    <property type="match status" value="1"/>
</dbReference>
<reference evidence="3 4" key="1">
    <citation type="submission" date="2022-10" db="EMBL/GenBank/DDBJ databases">
        <title>A novel Pseudomonas species, isolated from Passiflora incarnata leaves.</title>
        <authorList>
            <person name="Cueva-Yesquen L.G."/>
            <person name="Fantinatti-Garboggini F."/>
        </authorList>
    </citation>
    <scope>NUCLEOTIDE SEQUENCE [LARGE SCALE GENOMIC DNA]</scope>
    <source>
        <strain evidence="3 4">CBMAI 2609</strain>
    </source>
</reference>
<keyword evidence="1 2" id="KW-0378">Hydrolase</keyword>
<dbReference type="EMBL" id="JAPDIQ010000002">
    <property type="protein sequence ID" value="MDH4762807.1"/>
    <property type="molecule type" value="Genomic_DNA"/>
</dbReference>
<dbReference type="Proteomes" id="UP001157461">
    <property type="component" value="Unassembled WGS sequence"/>
</dbReference>
<name>A0ABT6IF98_9PSED</name>
<dbReference type="HAMAP" id="MF_01527_B">
    <property type="entry name" value="GTP_cyclohydrol_B"/>
    <property type="match status" value="1"/>
</dbReference>
<gene>
    <name evidence="2 3" type="primary">folE2</name>
    <name evidence="3" type="ORF">OMP44_07825</name>
</gene>
<comment type="caution">
    <text evidence="3">The sequence shown here is derived from an EMBL/GenBank/DDBJ whole genome shotgun (WGS) entry which is preliminary data.</text>
</comment>
<dbReference type="InterPro" id="IPR003801">
    <property type="entry name" value="GTP_cyclohydrolase_FolE2/MptA"/>
</dbReference>
<dbReference type="EC" id="3.5.4.16" evidence="2"/>
<dbReference type="NCBIfam" id="NF010200">
    <property type="entry name" value="PRK13674.1-1"/>
    <property type="match status" value="1"/>
</dbReference>
<comment type="catalytic activity">
    <reaction evidence="2">
        <text>GTP + H2O = 7,8-dihydroneopterin 3'-triphosphate + formate + H(+)</text>
        <dbReference type="Rhea" id="RHEA:17473"/>
        <dbReference type="ChEBI" id="CHEBI:15377"/>
        <dbReference type="ChEBI" id="CHEBI:15378"/>
        <dbReference type="ChEBI" id="CHEBI:15740"/>
        <dbReference type="ChEBI" id="CHEBI:37565"/>
        <dbReference type="ChEBI" id="CHEBI:58462"/>
        <dbReference type="EC" id="3.5.4.16"/>
    </reaction>
</comment>
<evidence type="ECO:0000313" key="3">
    <source>
        <dbReference type="EMBL" id="MDH4762807.1"/>
    </source>
</evidence>
<dbReference type="RefSeq" id="WP_280307248.1">
    <property type="nucleotide sequence ID" value="NZ_JAPDIQ010000002.1"/>
</dbReference>
<feature type="site" description="May be catalytically important" evidence="2">
    <location>
        <position position="156"/>
    </location>
</feature>
<comment type="function">
    <text evidence="2">Converts GTP to 7,8-dihydroneopterin triphosphate.</text>
</comment>
<keyword evidence="4" id="KW-1185">Reference proteome</keyword>
<comment type="pathway">
    <text evidence="2">Cofactor biosynthesis; 7,8-dihydroneopterin triphosphate biosynthesis; 7,8-dihydroneopterin triphosphate from GTP: step 1/1.</text>
</comment>
<dbReference type="Pfam" id="PF02649">
    <property type="entry name" value="GCHY-1"/>
    <property type="match status" value="1"/>
</dbReference>
<dbReference type="GO" id="GO:0003934">
    <property type="term" value="F:GTP cyclohydrolase I activity"/>
    <property type="evidence" value="ECO:0007669"/>
    <property type="project" value="UniProtKB-EC"/>
</dbReference>
<comment type="similarity">
    <text evidence="2">Belongs to the GTP cyclohydrolase IV family.</text>
</comment>